<accession>A0ACC2KF55</accession>
<comment type="caution">
    <text evidence="1">The sequence shown here is derived from an EMBL/GenBank/DDBJ whole genome shotgun (WGS) entry which is preliminary data.</text>
</comment>
<protein>
    <submittedName>
        <fullName evidence="1">Uncharacterized protein</fullName>
    </submittedName>
</protein>
<proteinExistence type="predicted"/>
<evidence type="ECO:0000313" key="2">
    <source>
        <dbReference type="Proteomes" id="UP001234297"/>
    </source>
</evidence>
<sequence length="132" mass="14991">MRRGFRDFGSDSGETRIATIFFNLLFIQIGSGIQQRATQIAADFVRRITINFSTAIVATPEIGTGNRGSGLLSRRRRQPDCVHRRASFLASRIPTSHTARRRSSRRPKQLQGTASRNPVRSFLLQHRKQRGR</sequence>
<dbReference type="Proteomes" id="UP001234297">
    <property type="component" value="Chromosome 9"/>
</dbReference>
<reference evidence="1 2" key="1">
    <citation type="journal article" date="2022" name="Hortic Res">
        <title>A haplotype resolved chromosomal level avocado genome allows analysis of novel avocado genes.</title>
        <authorList>
            <person name="Nath O."/>
            <person name="Fletcher S.J."/>
            <person name="Hayward A."/>
            <person name="Shaw L.M."/>
            <person name="Masouleh A.K."/>
            <person name="Furtado A."/>
            <person name="Henry R.J."/>
            <person name="Mitter N."/>
        </authorList>
    </citation>
    <scope>NUCLEOTIDE SEQUENCE [LARGE SCALE GENOMIC DNA]</scope>
    <source>
        <strain evidence="2">cv. Hass</strain>
    </source>
</reference>
<name>A0ACC2KF55_PERAE</name>
<organism evidence="1 2">
    <name type="scientific">Persea americana</name>
    <name type="common">Avocado</name>
    <dbReference type="NCBI Taxonomy" id="3435"/>
    <lineage>
        <taxon>Eukaryota</taxon>
        <taxon>Viridiplantae</taxon>
        <taxon>Streptophyta</taxon>
        <taxon>Embryophyta</taxon>
        <taxon>Tracheophyta</taxon>
        <taxon>Spermatophyta</taxon>
        <taxon>Magnoliopsida</taxon>
        <taxon>Magnoliidae</taxon>
        <taxon>Laurales</taxon>
        <taxon>Lauraceae</taxon>
        <taxon>Persea</taxon>
    </lineage>
</organism>
<evidence type="ECO:0000313" key="1">
    <source>
        <dbReference type="EMBL" id="KAJ8619718.1"/>
    </source>
</evidence>
<dbReference type="EMBL" id="CM056817">
    <property type="protein sequence ID" value="KAJ8619718.1"/>
    <property type="molecule type" value="Genomic_DNA"/>
</dbReference>
<keyword evidence="2" id="KW-1185">Reference proteome</keyword>
<gene>
    <name evidence="1" type="ORF">MRB53_028247</name>
</gene>